<sequence length="142" mass="14761">MLYIVVGKRSTYLIVKMKLYNIAVILLIAASFSSEVLAQPLLTGQGITNNGGFISSIINTITMKLNTGLQTIMSFIPGFSPLTSMIPNVPVIPTAAQNIPAPAQNAPAAAQNTPVAAQNTPATAQGSRATRTASNGLMSLFG</sequence>
<dbReference type="Proteomes" id="UP001152798">
    <property type="component" value="Chromosome 4"/>
</dbReference>
<evidence type="ECO:0000313" key="2">
    <source>
        <dbReference type="EMBL" id="CAH1399332.1"/>
    </source>
</evidence>
<evidence type="ECO:0000313" key="3">
    <source>
        <dbReference type="Proteomes" id="UP001152798"/>
    </source>
</evidence>
<dbReference type="AlphaFoldDB" id="A0A9P0HCK2"/>
<organism evidence="2 3">
    <name type="scientific">Nezara viridula</name>
    <name type="common">Southern green stink bug</name>
    <name type="synonym">Cimex viridulus</name>
    <dbReference type="NCBI Taxonomy" id="85310"/>
    <lineage>
        <taxon>Eukaryota</taxon>
        <taxon>Metazoa</taxon>
        <taxon>Ecdysozoa</taxon>
        <taxon>Arthropoda</taxon>
        <taxon>Hexapoda</taxon>
        <taxon>Insecta</taxon>
        <taxon>Pterygota</taxon>
        <taxon>Neoptera</taxon>
        <taxon>Paraneoptera</taxon>
        <taxon>Hemiptera</taxon>
        <taxon>Heteroptera</taxon>
        <taxon>Panheteroptera</taxon>
        <taxon>Pentatomomorpha</taxon>
        <taxon>Pentatomoidea</taxon>
        <taxon>Pentatomidae</taxon>
        <taxon>Pentatominae</taxon>
        <taxon>Nezara</taxon>
    </lineage>
</organism>
<reference evidence="2" key="1">
    <citation type="submission" date="2022-01" db="EMBL/GenBank/DDBJ databases">
        <authorList>
            <person name="King R."/>
        </authorList>
    </citation>
    <scope>NUCLEOTIDE SEQUENCE</scope>
</reference>
<feature type="compositionally biased region" description="Polar residues" evidence="1">
    <location>
        <begin position="121"/>
        <end position="142"/>
    </location>
</feature>
<feature type="region of interest" description="Disordered" evidence="1">
    <location>
        <begin position="103"/>
        <end position="142"/>
    </location>
</feature>
<gene>
    <name evidence="2" type="ORF">NEZAVI_LOCUS8806</name>
</gene>
<proteinExistence type="predicted"/>
<name>A0A9P0HCK2_NEZVI</name>
<dbReference type="OrthoDB" id="6630354at2759"/>
<protein>
    <submittedName>
        <fullName evidence="2">Uncharacterized protein</fullName>
    </submittedName>
</protein>
<dbReference type="EMBL" id="OV725080">
    <property type="protein sequence ID" value="CAH1399332.1"/>
    <property type="molecule type" value="Genomic_DNA"/>
</dbReference>
<keyword evidence="3" id="KW-1185">Reference proteome</keyword>
<feature type="compositionally biased region" description="Low complexity" evidence="1">
    <location>
        <begin position="103"/>
        <end position="120"/>
    </location>
</feature>
<evidence type="ECO:0000256" key="1">
    <source>
        <dbReference type="SAM" id="MobiDB-lite"/>
    </source>
</evidence>
<accession>A0A9P0HCK2</accession>